<evidence type="ECO:0000313" key="6">
    <source>
        <dbReference type="Proteomes" id="UP000477722"/>
    </source>
</evidence>
<dbReference type="InterPro" id="IPR023210">
    <property type="entry name" value="NADP_OxRdtase_dom"/>
</dbReference>
<dbReference type="AlphaFoldDB" id="A0A6G4X4F9"/>
<keyword evidence="2" id="KW-0521">NADP</keyword>
<dbReference type="Gene3D" id="3.20.20.100">
    <property type="entry name" value="NADP-dependent oxidoreductase domain"/>
    <property type="match status" value="1"/>
</dbReference>
<keyword evidence="3" id="KW-0560">Oxidoreductase</keyword>
<dbReference type="RefSeq" id="WP_165301255.1">
    <property type="nucleotide sequence ID" value="NZ_JAAKZZ010000328.1"/>
</dbReference>
<organism evidence="5 6">
    <name type="scientific">Streptomyces boncukensis</name>
    <dbReference type="NCBI Taxonomy" id="2711219"/>
    <lineage>
        <taxon>Bacteria</taxon>
        <taxon>Bacillati</taxon>
        <taxon>Actinomycetota</taxon>
        <taxon>Actinomycetes</taxon>
        <taxon>Kitasatosporales</taxon>
        <taxon>Streptomycetaceae</taxon>
        <taxon>Streptomyces</taxon>
    </lineage>
</organism>
<evidence type="ECO:0000256" key="2">
    <source>
        <dbReference type="ARBA" id="ARBA00022857"/>
    </source>
</evidence>
<dbReference type="InterPro" id="IPR005399">
    <property type="entry name" value="K_chnl_volt-dep_bsu_KCNAB-rel"/>
</dbReference>
<dbReference type="PANTHER" id="PTHR43150">
    <property type="entry name" value="HYPERKINETIC, ISOFORM M"/>
    <property type="match status" value="1"/>
</dbReference>
<name>A0A6G4X4F9_9ACTN</name>
<reference evidence="5 6" key="1">
    <citation type="submission" date="2020-02" db="EMBL/GenBank/DDBJ databases">
        <title>Whole-genome analyses of novel actinobacteria.</title>
        <authorList>
            <person name="Sahin N."/>
            <person name="Tatar D."/>
        </authorList>
    </citation>
    <scope>NUCLEOTIDE SEQUENCE [LARGE SCALE GENOMIC DNA]</scope>
    <source>
        <strain evidence="5 6">SB3404</strain>
    </source>
</reference>
<dbReference type="InterPro" id="IPR036812">
    <property type="entry name" value="NAD(P)_OxRdtase_dom_sf"/>
</dbReference>
<evidence type="ECO:0000256" key="1">
    <source>
        <dbReference type="ARBA" id="ARBA00006515"/>
    </source>
</evidence>
<comment type="similarity">
    <text evidence="1">Belongs to the shaker potassium channel beta subunit family.</text>
</comment>
<sequence length="338" mass="35850">MKYAQVGNSGLRVSRIVYGNAITHGAQVDEPAAVACVRAALDCGITAFDTADLYAEGRAEEILGRALAGERRERLVISTKAGRWARQDDPNAGRLSRKHIAESLDASLRRLGLDHVDLYQAHRYDADTPLEETVAAFADAVRAGKAHYIGVSEWPAERIRQAARLAREAGVPLIANQAQYSALWRVIEAEVLPASREAGVGQLAWMPLAGGALTGKYRAGRRPAAGSRAGATPGGAKSIGRWDYLNEKVLAAVADLEPLAAGAGLTLPQLALAWVLRAPGVSAAVMGASRPEQLRENAEAVDAVLDDELLRRIDAALAPVVRSDPVLTTDPLGPAARL</sequence>
<proteinExistence type="inferred from homology"/>
<evidence type="ECO:0000313" key="5">
    <source>
        <dbReference type="EMBL" id="NGO71624.1"/>
    </source>
</evidence>
<dbReference type="Pfam" id="PF00248">
    <property type="entry name" value="Aldo_ket_red"/>
    <property type="match status" value="1"/>
</dbReference>
<protein>
    <submittedName>
        <fullName evidence="5">Aldo/keto reductase</fullName>
    </submittedName>
</protein>
<dbReference type="Proteomes" id="UP000477722">
    <property type="component" value="Unassembled WGS sequence"/>
</dbReference>
<gene>
    <name evidence="5" type="ORF">G5C65_25390</name>
</gene>
<dbReference type="SUPFAM" id="SSF51430">
    <property type="entry name" value="NAD(P)-linked oxidoreductase"/>
    <property type="match status" value="1"/>
</dbReference>
<evidence type="ECO:0000256" key="3">
    <source>
        <dbReference type="ARBA" id="ARBA00023002"/>
    </source>
</evidence>
<accession>A0A6G4X4F9</accession>
<keyword evidence="6" id="KW-1185">Reference proteome</keyword>
<dbReference type="EMBL" id="JAAKZZ010000328">
    <property type="protein sequence ID" value="NGO71624.1"/>
    <property type="molecule type" value="Genomic_DNA"/>
</dbReference>
<comment type="caution">
    <text evidence="5">The sequence shown here is derived from an EMBL/GenBank/DDBJ whole genome shotgun (WGS) entry which is preliminary data.</text>
</comment>
<feature type="domain" description="NADP-dependent oxidoreductase" evidence="4">
    <location>
        <begin position="16"/>
        <end position="317"/>
    </location>
</feature>
<dbReference type="GO" id="GO:0016491">
    <property type="term" value="F:oxidoreductase activity"/>
    <property type="evidence" value="ECO:0007669"/>
    <property type="project" value="UniProtKB-KW"/>
</dbReference>
<dbReference type="PANTHER" id="PTHR43150:SF2">
    <property type="entry name" value="HYPERKINETIC, ISOFORM M"/>
    <property type="match status" value="1"/>
</dbReference>
<evidence type="ECO:0000259" key="4">
    <source>
        <dbReference type="Pfam" id="PF00248"/>
    </source>
</evidence>